<reference evidence="1" key="1">
    <citation type="journal article" date="2022" name="bioRxiv">
        <title>Sequencing and chromosome-scale assembly of the giantPleurodeles waltlgenome.</title>
        <authorList>
            <person name="Brown T."/>
            <person name="Elewa A."/>
            <person name="Iarovenko S."/>
            <person name="Subramanian E."/>
            <person name="Araus A.J."/>
            <person name="Petzold A."/>
            <person name="Susuki M."/>
            <person name="Suzuki K.-i.T."/>
            <person name="Hayashi T."/>
            <person name="Toyoda A."/>
            <person name="Oliveira C."/>
            <person name="Osipova E."/>
            <person name="Leigh N.D."/>
            <person name="Simon A."/>
            <person name="Yun M.H."/>
        </authorList>
    </citation>
    <scope>NUCLEOTIDE SEQUENCE</scope>
    <source>
        <strain evidence="1">20211129_DDA</strain>
        <tissue evidence="1">Liver</tissue>
    </source>
</reference>
<protein>
    <submittedName>
        <fullName evidence="1">Uncharacterized protein</fullName>
    </submittedName>
</protein>
<comment type="caution">
    <text evidence="1">The sequence shown here is derived from an EMBL/GenBank/DDBJ whole genome shotgun (WGS) entry which is preliminary data.</text>
</comment>
<name>A0AAV7NME7_PLEWA</name>
<organism evidence="1 2">
    <name type="scientific">Pleurodeles waltl</name>
    <name type="common">Iberian ribbed newt</name>
    <dbReference type="NCBI Taxonomy" id="8319"/>
    <lineage>
        <taxon>Eukaryota</taxon>
        <taxon>Metazoa</taxon>
        <taxon>Chordata</taxon>
        <taxon>Craniata</taxon>
        <taxon>Vertebrata</taxon>
        <taxon>Euteleostomi</taxon>
        <taxon>Amphibia</taxon>
        <taxon>Batrachia</taxon>
        <taxon>Caudata</taxon>
        <taxon>Salamandroidea</taxon>
        <taxon>Salamandridae</taxon>
        <taxon>Pleurodelinae</taxon>
        <taxon>Pleurodeles</taxon>
    </lineage>
</organism>
<accession>A0AAV7NME7</accession>
<evidence type="ECO:0000313" key="2">
    <source>
        <dbReference type="Proteomes" id="UP001066276"/>
    </source>
</evidence>
<evidence type="ECO:0000313" key="1">
    <source>
        <dbReference type="EMBL" id="KAJ1116289.1"/>
    </source>
</evidence>
<keyword evidence="2" id="KW-1185">Reference proteome</keyword>
<gene>
    <name evidence="1" type="ORF">NDU88_004505</name>
</gene>
<dbReference type="AlphaFoldDB" id="A0AAV7NME7"/>
<proteinExistence type="predicted"/>
<dbReference type="EMBL" id="JANPWB010000012">
    <property type="protein sequence ID" value="KAJ1116289.1"/>
    <property type="molecule type" value="Genomic_DNA"/>
</dbReference>
<dbReference type="Proteomes" id="UP001066276">
    <property type="component" value="Chromosome 8"/>
</dbReference>
<sequence length="150" mass="16487">MVVRLEGAHAHLDTRSAAKVRKQALFPVKTDGVGAPQAGCDGTHALGEHREQSTRRLGRLAQVKKLPVRVRTPSGHWLEERAQSGAGEVKGPCLGVQDFYPLRKGVPSTSRSAVSMEQEVIDDMLLDYEEEEELEGGTEWCIVHCRTRSG</sequence>